<evidence type="ECO:0000259" key="5">
    <source>
        <dbReference type="PROSITE" id="PS50835"/>
    </source>
</evidence>
<keyword evidence="4" id="KW-0812">Transmembrane</keyword>
<dbReference type="SUPFAM" id="SSF48726">
    <property type="entry name" value="Immunoglobulin"/>
    <property type="match status" value="2"/>
</dbReference>
<dbReference type="InterPro" id="IPR013151">
    <property type="entry name" value="Immunoglobulin_dom"/>
</dbReference>
<dbReference type="InterPro" id="IPR003598">
    <property type="entry name" value="Ig_sub2"/>
</dbReference>
<sequence length="511" mass="57408">MNVRFLQYPDILTISRLEFSSISRFKCSIPKVELADVKIFEDQFSVGGVTIKRSKNTVETVRLRICSLWKPPDVCTNHYHRVIVAVSPLDVCSYVLPVKVTYKGATVVHENQPWSIECSDLKPDNLIRWTRNGQSLEPELASGQLTVQSPVGSKSSTLRAMHATDSHDGDYKCTQDSDESFHLWIYFDIKIRILNKDASLILECANKSAGEKLQWFKENVPIHTALAGNENLINIDNETGILKLEKSSDVLYGNYTCKGTNSSTEYRIVQKPTAHLPDSTSVVEGEKLHLTCAGKQSPGIKVSWTFGDQNYTRSTGRVKLGWDHERNIYGAILMVDNIEMNDRGNIFCRVSYNWSDTAEGHMAEAQTFLRVKDKLAALWPFLGICAEVVVLCAIILVYEKKRNKAELEESDTDQSPDTEPGASTRDDRIEYYIPLRGPLPPSELPVDSLDTSPTPEPSSHRTIKLNSFPKKPRRSSAPARLNLQRPTRTLTLGKESEGTNNKRRMNESDAG</sequence>
<dbReference type="STRING" id="166423.A0A0N0BIG0"/>
<dbReference type="InterPro" id="IPR013783">
    <property type="entry name" value="Ig-like_fold"/>
</dbReference>
<keyword evidence="7" id="KW-1185">Reference proteome</keyword>
<keyword evidence="4" id="KW-1133">Transmembrane helix</keyword>
<dbReference type="Pfam" id="PF00047">
    <property type="entry name" value="ig"/>
    <property type="match status" value="1"/>
</dbReference>
<dbReference type="Proteomes" id="UP000053105">
    <property type="component" value="Unassembled WGS sequence"/>
</dbReference>
<dbReference type="EMBL" id="KQ435732">
    <property type="protein sequence ID" value="KOX77391.1"/>
    <property type="molecule type" value="Genomic_DNA"/>
</dbReference>
<organism evidence="6 7">
    <name type="scientific">Melipona quadrifasciata</name>
    <dbReference type="NCBI Taxonomy" id="166423"/>
    <lineage>
        <taxon>Eukaryota</taxon>
        <taxon>Metazoa</taxon>
        <taxon>Ecdysozoa</taxon>
        <taxon>Arthropoda</taxon>
        <taxon>Hexapoda</taxon>
        <taxon>Insecta</taxon>
        <taxon>Pterygota</taxon>
        <taxon>Neoptera</taxon>
        <taxon>Endopterygota</taxon>
        <taxon>Hymenoptera</taxon>
        <taxon>Apocrita</taxon>
        <taxon>Aculeata</taxon>
        <taxon>Apoidea</taxon>
        <taxon>Anthophila</taxon>
        <taxon>Apidae</taxon>
        <taxon>Melipona</taxon>
    </lineage>
</organism>
<reference evidence="6 7" key="1">
    <citation type="submission" date="2015-07" db="EMBL/GenBank/DDBJ databases">
        <title>The genome of Melipona quadrifasciata.</title>
        <authorList>
            <person name="Pan H."/>
            <person name="Kapheim K."/>
        </authorList>
    </citation>
    <scope>NUCLEOTIDE SEQUENCE [LARGE SCALE GENOMIC DNA]</scope>
    <source>
        <strain evidence="6">0111107301</strain>
        <tissue evidence="6">Whole body</tissue>
    </source>
</reference>
<evidence type="ECO:0000256" key="2">
    <source>
        <dbReference type="ARBA" id="ARBA00023180"/>
    </source>
</evidence>
<accession>A0A0N0BIG0</accession>
<evidence type="ECO:0000256" key="4">
    <source>
        <dbReference type="SAM" id="Phobius"/>
    </source>
</evidence>
<feature type="transmembrane region" description="Helical" evidence="4">
    <location>
        <begin position="377"/>
        <end position="398"/>
    </location>
</feature>
<evidence type="ECO:0000256" key="3">
    <source>
        <dbReference type="SAM" id="MobiDB-lite"/>
    </source>
</evidence>
<dbReference type="PANTHER" id="PTHR44427">
    <property type="entry name" value="CARCINOEMBRYONIC ANTIGEN-RELATED CELL ADHESION MOLECULE 19"/>
    <property type="match status" value="1"/>
</dbReference>
<dbReference type="PROSITE" id="PS50835">
    <property type="entry name" value="IG_LIKE"/>
    <property type="match status" value="3"/>
</dbReference>
<dbReference type="OrthoDB" id="5970915at2759"/>
<evidence type="ECO:0000313" key="7">
    <source>
        <dbReference type="Proteomes" id="UP000053105"/>
    </source>
</evidence>
<name>A0A0N0BIG0_9HYME</name>
<dbReference type="SMART" id="SM00408">
    <property type="entry name" value="IGc2"/>
    <property type="match status" value="3"/>
</dbReference>
<evidence type="ECO:0000256" key="1">
    <source>
        <dbReference type="ARBA" id="ARBA00022729"/>
    </source>
</evidence>
<dbReference type="InterPro" id="IPR007110">
    <property type="entry name" value="Ig-like_dom"/>
</dbReference>
<dbReference type="InterPro" id="IPR050831">
    <property type="entry name" value="CEA_cell_adhesion"/>
</dbReference>
<dbReference type="InterPro" id="IPR003599">
    <property type="entry name" value="Ig_sub"/>
</dbReference>
<feature type="domain" description="Ig-like" evidence="5">
    <location>
        <begin position="202"/>
        <end position="269"/>
    </location>
</feature>
<feature type="domain" description="Ig-like" evidence="5">
    <location>
        <begin position="97"/>
        <end position="174"/>
    </location>
</feature>
<keyword evidence="4" id="KW-0472">Membrane</keyword>
<dbReference type="PANTHER" id="PTHR44427:SF21">
    <property type="entry name" value="CEA CELL ADHESION MOLECULE 19"/>
    <property type="match status" value="1"/>
</dbReference>
<evidence type="ECO:0000313" key="6">
    <source>
        <dbReference type="EMBL" id="KOX77391.1"/>
    </source>
</evidence>
<gene>
    <name evidence="6" type="ORF">WN51_09713</name>
</gene>
<proteinExistence type="predicted"/>
<dbReference type="SMART" id="SM00409">
    <property type="entry name" value="IG"/>
    <property type="match status" value="2"/>
</dbReference>
<feature type="region of interest" description="Disordered" evidence="3">
    <location>
        <begin position="405"/>
        <end position="511"/>
    </location>
</feature>
<keyword evidence="2" id="KW-0325">Glycoprotein</keyword>
<protein>
    <submittedName>
        <fullName evidence="6">Basigin</fullName>
    </submittedName>
</protein>
<feature type="domain" description="Ig-like" evidence="5">
    <location>
        <begin position="272"/>
        <end position="366"/>
    </location>
</feature>
<dbReference type="Gene3D" id="2.60.40.10">
    <property type="entry name" value="Immunoglobulins"/>
    <property type="match status" value="3"/>
</dbReference>
<dbReference type="AlphaFoldDB" id="A0A0N0BIG0"/>
<keyword evidence="1" id="KW-0732">Signal</keyword>
<dbReference type="InterPro" id="IPR036179">
    <property type="entry name" value="Ig-like_dom_sf"/>
</dbReference>